<dbReference type="PANTHER" id="PTHR43586">
    <property type="entry name" value="CYSTEINE DESULFURASE"/>
    <property type="match status" value="1"/>
</dbReference>
<evidence type="ECO:0000313" key="6">
    <source>
        <dbReference type="EMBL" id="HIY97003.1"/>
    </source>
</evidence>
<comment type="caution">
    <text evidence="6">The sequence shown here is derived from an EMBL/GenBank/DDBJ whole genome shotgun (WGS) entry which is preliminary data.</text>
</comment>
<feature type="domain" description="Aminotransferase class V" evidence="5">
    <location>
        <begin position="2"/>
        <end position="369"/>
    </location>
</feature>
<evidence type="ECO:0000259" key="5">
    <source>
        <dbReference type="Pfam" id="PF00266"/>
    </source>
</evidence>
<dbReference type="PROSITE" id="PS00595">
    <property type="entry name" value="AA_TRANSFER_CLASS_5"/>
    <property type="match status" value="1"/>
</dbReference>
<dbReference type="InterPro" id="IPR015422">
    <property type="entry name" value="PyrdxlP-dep_Trfase_small"/>
</dbReference>
<keyword evidence="6" id="KW-0808">Transferase</keyword>
<sequence length="380" mass="40610">MIYFDNAATGGRKPDSVIRAVHASISGLCGNPGRSGHALSIALAEQVFACREHLRRFFRANSSDRVILTKNCTEALNIALFGLIRGQKRFKKPHIVSTVAEHNSVLRPLFFLERTGEIELTLVPLTDGKVLPESIAAAVRKNTLACAFTLASNVTGADIDPAAVRALLPAEVYTVCDGAQACGHVPVDMKSAGIDALAVAGHKGMHGIQGSGALLFSERLELAPFMFGGTGSESFNPAMPDFYPDKLEAGTLSCPAAASLTEGVLYLETHMDGAAQKVYSMTERLAAGLQKIPNVRVFSRPNRCGIVAFSCTKLQSEFFAQELSDDYRIAVRGGLHCAPKMHDALGSGRNGLVRASLSEFNSPAEVEQFLAAAKEIASRF</sequence>
<evidence type="ECO:0000256" key="4">
    <source>
        <dbReference type="RuleBase" id="RU004504"/>
    </source>
</evidence>
<dbReference type="GO" id="GO:0008483">
    <property type="term" value="F:transaminase activity"/>
    <property type="evidence" value="ECO:0007669"/>
    <property type="project" value="UniProtKB-KW"/>
</dbReference>
<evidence type="ECO:0000256" key="3">
    <source>
        <dbReference type="RuleBase" id="RU004075"/>
    </source>
</evidence>
<reference evidence="6" key="1">
    <citation type="journal article" date="2021" name="PeerJ">
        <title>Extensive microbial diversity within the chicken gut microbiome revealed by metagenomics and culture.</title>
        <authorList>
            <person name="Gilroy R."/>
            <person name="Ravi A."/>
            <person name="Getino M."/>
            <person name="Pursley I."/>
            <person name="Horton D.L."/>
            <person name="Alikhan N.F."/>
            <person name="Baker D."/>
            <person name="Gharbi K."/>
            <person name="Hall N."/>
            <person name="Watson M."/>
            <person name="Adriaenssens E.M."/>
            <person name="Foster-Nyarko E."/>
            <person name="Jarju S."/>
            <person name="Secka A."/>
            <person name="Antonio M."/>
            <person name="Oren A."/>
            <person name="Chaudhuri R.R."/>
            <person name="La Ragione R."/>
            <person name="Hildebrand F."/>
            <person name="Pallen M.J."/>
        </authorList>
    </citation>
    <scope>NUCLEOTIDE SEQUENCE</scope>
    <source>
        <strain evidence="6">1345</strain>
    </source>
</reference>
<dbReference type="PANTHER" id="PTHR43586:SF4">
    <property type="entry name" value="ISOPENICILLIN N EPIMERASE"/>
    <property type="match status" value="1"/>
</dbReference>
<protein>
    <submittedName>
        <fullName evidence="6">Aminotransferase class V-fold PLP-dependent enzyme</fullName>
    </submittedName>
</protein>
<keyword evidence="2" id="KW-0663">Pyridoxal phosphate</keyword>
<proteinExistence type="inferred from homology"/>
<comment type="similarity">
    <text evidence="3">Belongs to the class-V pyridoxal-phosphate-dependent aminotransferase family.</text>
</comment>
<dbReference type="SUPFAM" id="SSF53383">
    <property type="entry name" value="PLP-dependent transferases"/>
    <property type="match status" value="1"/>
</dbReference>
<keyword evidence="6" id="KW-0032">Aminotransferase</keyword>
<evidence type="ECO:0000256" key="1">
    <source>
        <dbReference type="ARBA" id="ARBA00001933"/>
    </source>
</evidence>
<dbReference type="Gene3D" id="3.40.640.10">
    <property type="entry name" value="Type I PLP-dependent aspartate aminotransferase-like (Major domain)"/>
    <property type="match status" value="1"/>
</dbReference>
<organism evidence="6 7">
    <name type="scientific">Candidatus Borkfalkia excrementigallinarum</name>
    <dbReference type="NCBI Taxonomy" id="2838506"/>
    <lineage>
        <taxon>Bacteria</taxon>
        <taxon>Bacillati</taxon>
        <taxon>Bacillota</taxon>
        <taxon>Clostridia</taxon>
        <taxon>Christensenellales</taxon>
        <taxon>Christensenellaceae</taxon>
        <taxon>Candidatus Borkfalkia</taxon>
    </lineage>
</organism>
<evidence type="ECO:0000313" key="7">
    <source>
        <dbReference type="Proteomes" id="UP000886750"/>
    </source>
</evidence>
<dbReference type="InterPro" id="IPR000192">
    <property type="entry name" value="Aminotrans_V_dom"/>
</dbReference>
<dbReference type="InterPro" id="IPR015424">
    <property type="entry name" value="PyrdxlP-dep_Trfase"/>
</dbReference>
<gene>
    <name evidence="6" type="ORF">H9729_04880</name>
</gene>
<dbReference type="Gene3D" id="3.90.1150.10">
    <property type="entry name" value="Aspartate Aminotransferase, domain 1"/>
    <property type="match status" value="1"/>
</dbReference>
<accession>A0A9D1ZX05</accession>
<dbReference type="Proteomes" id="UP000886750">
    <property type="component" value="Unassembled WGS sequence"/>
</dbReference>
<dbReference type="AlphaFoldDB" id="A0A9D1ZX05"/>
<evidence type="ECO:0000256" key="2">
    <source>
        <dbReference type="ARBA" id="ARBA00022898"/>
    </source>
</evidence>
<reference evidence="6" key="2">
    <citation type="submission" date="2021-04" db="EMBL/GenBank/DDBJ databases">
        <authorList>
            <person name="Gilroy R."/>
        </authorList>
    </citation>
    <scope>NUCLEOTIDE SEQUENCE</scope>
    <source>
        <strain evidence="6">1345</strain>
    </source>
</reference>
<dbReference type="EMBL" id="DXCQ01000040">
    <property type="protein sequence ID" value="HIY97003.1"/>
    <property type="molecule type" value="Genomic_DNA"/>
</dbReference>
<dbReference type="Pfam" id="PF00266">
    <property type="entry name" value="Aminotran_5"/>
    <property type="match status" value="1"/>
</dbReference>
<dbReference type="InterPro" id="IPR020578">
    <property type="entry name" value="Aminotrans_V_PyrdxlP_BS"/>
</dbReference>
<comment type="cofactor">
    <cofactor evidence="1 4">
        <name>pyridoxal 5'-phosphate</name>
        <dbReference type="ChEBI" id="CHEBI:597326"/>
    </cofactor>
</comment>
<dbReference type="InterPro" id="IPR015421">
    <property type="entry name" value="PyrdxlP-dep_Trfase_major"/>
</dbReference>
<name>A0A9D1ZX05_9FIRM</name>